<dbReference type="OrthoDB" id="3253399at2759"/>
<evidence type="ECO:0000313" key="3">
    <source>
        <dbReference type="Proteomes" id="UP000054007"/>
    </source>
</evidence>
<accession>A0A0D7AZ40</accession>
<feature type="compositionally biased region" description="Acidic residues" evidence="1">
    <location>
        <begin position="93"/>
        <end position="106"/>
    </location>
</feature>
<organism evidence="2 3">
    <name type="scientific">Cylindrobasidium torrendii FP15055 ss-10</name>
    <dbReference type="NCBI Taxonomy" id="1314674"/>
    <lineage>
        <taxon>Eukaryota</taxon>
        <taxon>Fungi</taxon>
        <taxon>Dikarya</taxon>
        <taxon>Basidiomycota</taxon>
        <taxon>Agaricomycotina</taxon>
        <taxon>Agaricomycetes</taxon>
        <taxon>Agaricomycetidae</taxon>
        <taxon>Agaricales</taxon>
        <taxon>Marasmiineae</taxon>
        <taxon>Physalacriaceae</taxon>
        <taxon>Cylindrobasidium</taxon>
    </lineage>
</organism>
<dbReference type="STRING" id="1314674.A0A0D7AZ40"/>
<feature type="region of interest" description="Disordered" evidence="1">
    <location>
        <begin position="1"/>
        <end position="180"/>
    </location>
</feature>
<reference evidence="2 3" key="1">
    <citation type="journal article" date="2015" name="Fungal Genet. Biol.">
        <title>Evolution of novel wood decay mechanisms in Agaricales revealed by the genome sequences of Fistulina hepatica and Cylindrobasidium torrendii.</title>
        <authorList>
            <person name="Floudas D."/>
            <person name="Held B.W."/>
            <person name="Riley R."/>
            <person name="Nagy L.G."/>
            <person name="Koehler G."/>
            <person name="Ransdell A.S."/>
            <person name="Younus H."/>
            <person name="Chow J."/>
            <person name="Chiniquy J."/>
            <person name="Lipzen A."/>
            <person name="Tritt A."/>
            <person name="Sun H."/>
            <person name="Haridas S."/>
            <person name="LaButti K."/>
            <person name="Ohm R.A."/>
            <person name="Kues U."/>
            <person name="Blanchette R.A."/>
            <person name="Grigoriev I.V."/>
            <person name="Minto R.E."/>
            <person name="Hibbett D.S."/>
        </authorList>
    </citation>
    <scope>NUCLEOTIDE SEQUENCE [LARGE SCALE GENOMIC DNA]</scope>
    <source>
        <strain evidence="2 3">FP15055 ss-10</strain>
    </source>
</reference>
<protein>
    <submittedName>
        <fullName evidence="2">Uncharacterized protein</fullName>
    </submittedName>
</protein>
<feature type="compositionally biased region" description="Polar residues" evidence="1">
    <location>
        <begin position="31"/>
        <end position="42"/>
    </location>
</feature>
<proteinExistence type="predicted"/>
<dbReference type="EMBL" id="KN880712">
    <property type="protein sequence ID" value="KIY63215.1"/>
    <property type="molecule type" value="Genomic_DNA"/>
</dbReference>
<gene>
    <name evidence="2" type="ORF">CYLTODRAFT_382580</name>
</gene>
<sequence length="244" mass="27162">MSPRNFDPPSDDDSDAPEAISLKTSRKLVQKENTAIQAAQTAEKQKKREKNRQKDQRLKEQAKTKKEKEQDSSADEDEDNDVLARMRRAMQDAEGEDSNEEDEVEDAEMKDADSDEDESEGEAPKINPNYLPDDVFTAAFASESRPSASSTKSKAKSVQEKQRRKKKSRRNPKDVVIGSRTMRSLVESKTPATGGVAQTAKVKKFLDRTLALKTGKSSSRGWERRPASVGSLRTSGPAARFVRS</sequence>
<feature type="compositionally biased region" description="Low complexity" evidence="1">
    <location>
        <begin position="138"/>
        <end position="152"/>
    </location>
</feature>
<feature type="region of interest" description="Disordered" evidence="1">
    <location>
        <begin position="213"/>
        <end position="244"/>
    </location>
</feature>
<feature type="compositionally biased region" description="Basic and acidic residues" evidence="1">
    <location>
        <begin position="52"/>
        <end position="71"/>
    </location>
</feature>
<feature type="compositionally biased region" description="Acidic residues" evidence="1">
    <location>
        <begin position="72"/>
        <end position="81"/>
    </location>
</feature>
<dbReference type="AlphaFoldDB" id="A0A0D7AZ40"/>
<name>A0A0D7AZ40_9AGAR</name>
<dbReference type="Proteomes" id="UP000054007">
    <property type="component" value="Unassembled WGS sequence"/>
</dbReference>
<keyword evidence="3" id="KW-1185">Reference proteome</keyword>
<evidence type="ECO:0000313" key="2">
    <source>
        <dbReference type="EMBL" id="KIY63215.1"/>
    </source>
</evidence>
<evidence type="ECO:0000256" key="1">
    <source>
        <dbReference type="SAM" id="MobiDB-lite"/>
    </source>
</evidence>